<dbReference type="PANTHER" id="PTHR11908">
    <property type="entry name" value="XANTHINE DEHYDROGENASE"/>
    <property type="match status" value="1"/>
</dbReference>
<dbReference type="AlphaFoldDB" id="A0A2N3KGM2"/>
<gene>
    <name evidence="14" type="primary">xdhB</name>
    <name evidence="14" type="ORF">COO20_21970</name>
</gene>
<comment type="cofactor">
    <cofactor evidence="2">
        <name>FAD</name>
        <dbReference type="ChEBI" id="CHEBI:57692"/>
    </cofactor>
</comment>
<evidence type="ECO:0000256" key="2">
    <source>
        <dbReference type="ARBA" id="ARBA00001974"/>
    </source>
</evidence>
<evidence type="ECO:0000259" key="13">
    <source>
        <dbReference type="SMART" id="SM01008"/>
    </source>
</evidence>
<dbReference type="SUPFAM" id="SSF56003">
    <property type="entry name" value="Molybdenum cofactor-binding domain"/>
    <property type="match status" value="1"/>
</dbReference>
<keyword evidence="4" id="KW-0500">Molybdenum</keyword>
<name>A0A2N3KGM2_9PROT</name>
<dbReference type="InterPro" id="IPR016208">
    <property type="entry name" value="Ald_Oxase/xanthine_DH-like"/>
</dbReference>
<dbReference type="InterPro" id="IPR036856">
    <property type="entry name" value="Ald_Oxase/Xan_DH_a/b_sf"/>
</dbReference>
<reference evidence="14 15" key="1">
    <citation type="submission" date="2017-09" db="EMBL/GenBank/DDBJ databases">
        <title>Biodiversity and function of Thalassospira species in the particle-attached aromatic-hydrocarbon-degrading consortia from the surface seawater of the South China Sea.</title>
        <authorList>
            <person name="Dong C."/>
            <person name="Liu R."/>
            <person name="Shao Z."/>
        </authorList>
    </citation>
    <scope>NUCLEOTIDE SEQUENCE [LARGE SCALE GENOMIC DNA]</scope>
    <source>
        <strain evidence="14 15">CSC1P2</strain>
    </source>
</reference>
<dbReference type="EMBL" id="NWTK01000018">
    <property type="protein sequence ID" value="PKR49695.1"/>
    <property type="molecule type" value="Genomic_DNA"/>
</dbReference>
<protein>
    <submittedName>
        <fullName evidence="14">Xanthine dehydrogenase molybdopterin binding subunit</fullName>
    </submittedName>
</protein>
<evidence type="ECO:0000256" key="1">
    <source>
        <dbReference type="ARBA" id="ARBA00001924"/>
    </source>
</evidence>
<dbReference type="OrthoDB" id="9763985at2"/>
<dbReference type="GO" id="GO:0051537">
    <property type="term" value="F:2 iron, 2 sulfur cluster binding"/>
    <property type="evidence" value="ECO:0007669"/>
    <property type="project" value="UniProtKB-KW"/>
</dbReference>
<dbReference type="FunFam" id="3.30.365.10:FF:000001">
    <property type="entry name" value="Xanthine dehydrogenase oxidase"/>
    <property type="match status" value="1"/>
</dbReference>
<evidence type="ECO:0000313" key="14">
    <source>
        <dbReference type="EMBL" id="PKR49695.1"/>
    </source>
</evidence>
<evidence type="ECO:0000256" key="5">
    <source>
        <dbReference type="ARBA" id="ARBA00022714"/>
    </source>
</evidence>
<feature type="region of interest" description="Disordered" evidence="12">
    <location>
        <begin position="1"/>
        <end position="27"/>
    </location>
</feature>
<comment type="similarity">
    <text evidence="3">Belongs to the xanthine dehydrogenase family.</text>
</comment>
<dbReference type="InterPro" id="IPR000674">
    <property type="entry name" value="Ald_Oxase/Xan_DH_a/b"/>
</dbReference>
<dbReference type="GO" id="GO:0030151">
    <property type="term" value="F:molybdenum ion binding"/>
    <property type="evidence" value="ECO:0007669"/>
    <property type="project" value="InterPro"/>
</dbReference>
<dbReference type="FunFam" id="3.30.365.10:FF:000002">
    <property type="entry name" value="Xanthine dehydrogenase oxidase"/>
    <property type="match status" value="1"/>
</dbReference>
<dbReference type="InterPro" id="IPR037165">
    <property type="entry name" value="AldOxase/xan_DH_Mopterin-bd_sf"/>
</dbReference>
<dbReference type="Proteomes" id="UP000233597">
    <property type="component" value="Unassembled WGS sequence"/>
</dbReference>
<proteinExistence type="inferred from homology"/>
<dbReference type="GO" id="GO:0016491">
    <property type="term" value="F:oxidoreductase activity"/>
    <property type="evidence" value="ECO:0007669"/>
    <property type="project" value="UniProtKB-KW"/>
</dbReference>
<comment type="caution">
    <text evidence="14">The sequence shown here is derived from an EMBL/GenBank/DDBJ whole genome shotgun (WGS) entry which is preliminary data.</text>
</comment>
<dbReference type="SMART" id="SM01008">
    <property type="entry name" value="Ald_Xan_dh_C"/>
    <property type="match status" value="1"/>
</dbReference>
<keyword evidence="5" id="KW-0001">2Fe-2S</keyword>
<evidence type="ECO:0000256" key="6">
    <source>
        <dbReference type="ARBA" id="ARBA00022723"/>
    </source>
</evidence>
<dbReference type="PANTHER" id="PTHR11908:SF132">
    <property type="entry name" value="ALDEHYDE OXIDASE 1-RELATED"/>
    <property type="match status" value="1"/>
</dbReference>
<comment type="cofactor">
    <cofactor evidence="1">
        <name>Mo-molybdopterin</name>
        <dbReference type="ChEBI" id="CHEBI:71302"/>
    </cofactor>
</comment>
<dbReference type="Pfam" id="PF01315">
    <property type="entry name" value="Ald_Xan_dh_C"/>
    <property type="match status" value="1"/>
</dbReference>
<dbReference type="InterPro" id="IPR008274">
    <property type="entry name" value="AldOxase/xan_DH_MoCoBD1"/>
</dbReference>
<evidence type="ECO:0000256" key="3">
    <source>
        <dbReference type="ARBA" id="ARBA00006849"/>
    </source>
</evidence>
<evidence type="ECO:0000256" key="10">
    <source>
        <dbReference type="ARBA" id="ARBA00034078"/>
    </source>
</evidence>
<accession>A0A2N3KGM2</accession>
<organism evidence="14 15">
    <name type="scientific">Thalassospira marina</name>
    <dbReference type="NCBI Taxonomy" id="2048283"/>
    <lineage>
        <taxon>Bacteria</taxon>
        <taxon>Pseudomonadati</taxon>
        <taxon>Pseudomonadota</taxon>
        <taxon>Alphaproteobacteria</taxon>
        <taxon>Rhodospirillales</taxon>
        <taxon>Thalassospiraceae</taxon>
        <taxon>Thalassospira</taxon>
    </lineage>
</organism>
<comment type="cofactor">
    <cofactor evidence="10">
        <name>[2Fe-2S] cluster</name>
        <dbReference type="ChEBI" id="CHEBI:190135"/>
    </cofactor>
</comment>
<evidence type="ECO:0000256" key="4">
    <source>
        <dbReference type="ARBA" id="ARBA00022505"/>
    </source>
</evidence>
<dbReference type="SUPFAM" id="SSF54665">
    <property type="entry name" value="CO dehydrogenase molybdoprotein N-domain-like"/>
    <property type="match status" value="1"/>
</dbReference>
<evidence type="ECO:0000313" key="15">
    <source>
        <dbReference type="Proteomes" id="UP000233597"/>
    </source>
</evidence>
<dbReference type="Gene3D" id="3.30.365.10">
    <property type="entry name" value="Aldehyde oxidase/xanthine dehydrogenase, molybdopterin binding domain"/>
    <property type="match status" value="4"/>
</dbReference>
<evidence type="ECO:0000256" key="11">
    <source>
        <dbReference type="ARBA" id="ARBA00053029"/>
    </source>
</evidence>
<dbReference type="InterPro" id="IPR014309">
    <property type="entry name" value="Xanthine_DH_Mopterin-bd_su"/>
</dbReference>
<dbReference type="RefSeq" id="WP_101270442.1">
    <property type="nucleotide sequence ID" value="NZ_NWTK01000018.1"/>
</dbReference>
<keyword evidence="7" id="KW-0560">Oxidoreductase</keyword>
<feature type="domain" description="Aldehyde oxidase/xanthine dehydrogenase a/b hammerhead" evidence="13">
    <location>
        <begin position="32"/>
        <end position="140"/>
    </location>
</feature>
<keyword evidence="6" id="KW-0479">Metal-binding</keyword>
<dbReference type="Pfam" id="PF02738">
    <property type="entry name" value="MoCoBD_1"/>
    <property type="match status" value="1"/>
</dbReference>
<sequence>MGETREILAPTTGLNGGVRSASKHDSGPKHVTGEAVYIDDIVEPYGTLHLAPGAATIAHGRITRLDLSKVRSAPGVVCVLTADDIPGTNDVSPAHTLDEPVLPDGIVQFYGQPVFCVAAETREQARAATKLAEIEYEELPAILSIDDAMAQKSYVAEPHVMKRGDSASALASAPHRHAARMVIGGQDHFYLEGHISFAIPQEDGDVFIHCSTQHPSEVQHNIANVLGRPANAITVEVRRMGGGFGGKETQSMQWAALAAIVAVKTGRPAKMRLDRDDDMIMTGKRHDFVIDYDIGFDDDGRICGADIQFAANCGFSADLSSAIADRAMFHTDNAYYLGDVEIRSYRCKTNLVSNTAFRGFGGPQGMVAIERIIDEIALTLGLDPLDVRIANYYGGEGRNITPYHMTVEDSVLPELTRDLLKSSDYRARRAEIDAFNAQSPVIKRGIAITPVKFGISFTTTFLNQAGALVHVYQDGSVHLNHGGTEMGQGLFIKVAQVVAEEFQIDLDNIKITATNTGKVPNTSATAASSGADMNGMAARNAARTIKERLVAFASNHYGVDATAIHFVPGRVRVGDKADISFAELVKMAYLGRVSLSATGYYATPKIHYDRETASGRPFYYFAYGMACSEVMIDTLTGENRVTRVDILHDVGQSLNPAIDRGQVEGGFIQGMGWLTTEELWWDDSGRIRTHAPSTYKIPACSDRPDDFRLELWSSGRNVEKTIHRSKAVGEPPLMLAISVHRAIAHAVASVAGHKIVPALDTPATPEAVLKAVARLAATSAGSLANSASVAGTAGNDKAAAANGHAAAGAGMVGVGAPQAGV</sequence>
<evidence type="ECO:0000256" key="8">
    <source>
        <dbReference type="ARBA" id="ARBA00023004"/>
    </source>
</evidence>
<dbReference type="GO" id="GO:0005506">
    <property type="term" value="F:iron ion binding"/>
    <property type="evidence" value="ECO:0007669"/>
    <property type="project" value="InterPro"/>
</dbReference>
<dbReference type="NCBIfam" id="TIGR02965">
    <property type="entry name" value="xanthine_xdhB"/>
    <property type="match status" value="1"/>
</dbReference>
<comment type="cofactor">
    <cofactor evidence="11">
        <name>Mo-molybdopterin cytosine dinucleotide</name>
        <dbReference type="ChEBI" id="CHEBI:71308"/>
    </cofactor>
</comment>
<keyword evidence="9" id="KW-0411">Iron-sulfur</keyword>
<keyword evidence="8" id="KW-0408">Iron</keyword>
<evidence type="ECO:0000256" key="7">
    <source>
        <dbReference type="ARBA" id="ARBA00023002"/>
    </source>
</evidence>
<evidence type="ECO:0000256" key="12">
    <source>
        <dbReference type="SAM" id="MobiDB-lite"/>
    </source>
</evidence>
<evidence type="ECO:0000256" key="9">
    <source>
        <dbReference type="ARBA" id="ARBA00023014"/>
    </source>
</evidence>
<dbReference type="Pfam" id="PF20256">
    <property type="entry name" value="MoCoBD_2"/>
    <property type="match status" value="1"/>
</dbReference>
<dbReference type="InterPro" id="IPR046867">
    <property type="entry name" value="AldOxase/xan_DH_MoCoBD2"/>
</dbReference>
<dbReference type="Gene3D" id="3.90.1170.50">
    <property type="entry name" value="Aldehyde oxidase/xanthine dehydrogenase, a/b hammerhead"/>
    <property type="match status" value="1"/>
</dbReference>